<keyword evidence="2 7" id="KW-0813">Transport</keyword>
<keyword evidence="3" id="KW-1003">Cell membrane</keyword>
<comment type="subcellular location">
    <subcellularLocation>
        <location evidence="1 7">Cell membrane</location>
        <topology evidence="1 7">Multi-pass membrane protein</topology>
    </subcellularLocation>
</comment>
<evidence type="ECO:0000256" key="2">
    <source>
        <dbReference type="ARBA" id="ARBA00022448"/>
    </source>
</evidence>
<evidence type="ECO:0000256" key="5">
    <source>
        <dbReference type="ARBA" id="ARBA00022989"/>
    </source>
</evidence>
<dbReference type="PROSITE" id="PS50928">
    <property type="entry name" value="ABC_TM1"/>
    <property type="match status" value="1"/>
</dbReference>
<proteinExistence type="inferred from homology"/>
<dbReference type="PANTHER" id="PTHR30151:SF20">
    <property type="entry name" value="ABC TRANSPORTER PERMEASE PROTEIN HI_0355-RELATED"/>
    <property type="match status" value="1"/>
</dbReference>
<dbReference type="EMBL" id="LGCL01000016">
    <property type="protein sequence ID" value="KPL78761.1"/>
    <property type="molecule type" value="Genomic_DNA"/>
</dbReference>
<dbReference type="GO" id="GO:0055085">
    <property type="term" value="P:transmembrane transport"/>
    <property type="evidence" value="ECO:0007669"/>
    <property type="project" value="InterPro"/>
</dbReference>
<dbReference type="CDD" id="cd06261">
    <property type="entry name" value="TM_PBP2"/>
    <property type="match status" value="1"/>
</dbReference>
<comment type="caution">
    <text evidence="9">The sequence shown here is derived from an EMBL/GenBank/DDBJ whole genome shotgun (WGS) entry which is preliminary data.</text>
</comment>
<feature type="domain" description="ABC transmembrane type-1" evidence="8">
    <location>
        <begin position="56"/>
        <end position="240"/>
    </location>
</feature>
<keyword evidence="4 7" id="KW-0812">Transmembrane</keyword>
<dbReference type="Gene3D" id="1.10.3720.10">
    <property type="entry name" value="MetI-like"/>
    <property type="match status" value="1"/>
</dbReference>
<feature type="transmembrane region" description="Helical" evidence="7">
    <location>
        <begin position="126"/>
        <end position="146"/>
    </location>
</feature>
<evidence type="ECO:0000313" key="9">
    <source>
        <dbReference type="EMBL" id="KPL78761.1"/>
    </source>
</evidence>
<evidence type="ECO:0000256" key="6">
    <source>
        <dbReference type="ARBA" id="ARBA00023136"/>
    </source>
</evidence>
<evidence type="ECO:0000256" key="3">
    <source>
        <dbReference type="ARBA" id="ARBA00022475"/>
    </source>
</evidence>
<feature type="transmembrane region" description="Helical" evidence="7">
    <location>
        <begin position="222"/>
        <end position="243"/>
    </location>
</feature>
<keyword evidence="10" id="KW-1185">Reference proteome</keyword>
<dbReference type="InterPro" id="IPR035906">
    <property type="entry name" value="MetI-like_sf"/>
</dbReference>
<dbReference type="SUPFAM" id="SSF161098">
    <property type="entry name" value="MetI-like"/>
    <property type="match status" value="1"/>
</dbReference>
<dbReference type="Proteomes" id="UP000050417">
    <property type="component" value="Unassembled WGS sequence"/>
</dbReference>
<dbReference type="AlphaFoldDB" id="A0A0P6X9L1"/>
<dbReference type="RefSeq" id="WP_075062036.1">
    <property type="nucleotide sequence ID" value="NZ_LGCL01000016.1"/>
</dbReference>
<evidence type="ECO:0000256" key="1">
    <source>
        <dbReference type="ARBA" id="ARBA00004651"/>
    </source>
</evidence>
<evidence type="ECO:0000259" key="8">
    <source>
        <dbReference type="PROSITE" id="PS50928"/>
    </source>
</evidence>
<organism evidence="9 10">
    <name type="scientific">Ornatilinea apprima</name>
    <dbReference type="NCBI Taxonomy" id="1134406"/>
    <lineage>
        <taxon>Bacteria</taxon>
        <taxon>Bacillati</taxon>
        <taxon>Chloroflexota</taxon>
        <taxon>Anaerolineae</taxon>
        <taxon>Anaerolineales</taxon>
        <taxon>Anaerolineaceae</taxon>
        <taxon>Ornatilinea</taxon>
    </lineage>
</organism>
<dbReference type="GO" id="GO:0005886">
    <property type="term" value="C:plasma membrane"/>
    <property type="evidence" value="ECO:0007669"/>
    <property type="project" value="UniProtKB-SubCell"/>
</dbReference>
<reference evidence="9 10" key="1">
    <citation type="submission" date="2015-07" db="EMBL/GenBank/DDBJ databases">
        <title>Genome sequence of Ornatilinea apprima DSM 23815.</title>
        <authorList>
            <person name="Hemp J."/>
            <person name="Ward L.M."/>
            <person name="Pace L.A."/>
            <person name="Fischer W.W."/>
        </authorList>
    </citation>
    <scope>NUCLEOTIDE SEQUENCE [LARGE SCALE GENOMIC DNA]</scope>
    <source>
        <strain evidence="9 10">P3M-1</strain>
    </source>
</reference>
<feature type="transmembrane region" description="Helical" evidence="7">
    <location>
        <begin position="12"/>
        <end position="32"/>
    </location>
</feature>
<feature type="transmembrane region" description="Helical" evidence="7">
    <location>
        <begin position="67"/>
        <end position="87"/>
    </location>
</feature>
<dbReference type="Pfam" id="PF00528">
    <property type="entry name" value="BPD_transp_1"/>
    <property type="match status" value="1"/>
</dbReference>
<dbReference type="OrthoDB" id="9804353at2"/>
<protein>
    <recommendedName>
        <fullName evidence="8">ABC transmembrane type-1 domain-containing protein</fullName>
    </recommendedName>
</protein>
<name>A0A0P6X9L1_9CHLR</name>
<dbReference type="PANTHER" id="PTHR30151">
    <property type="entry name" value="ALKANE SULFONATE ABC TRANSPORTER-RELATED, MEMBRANE SUBUNIT"/>
    <property type="match status" value="1"/>
</dbReference>
<keyword evidence="5 7" id="KW-1133">Transmembrane helix</keyword>
<keyword evidence="6 7" id="KW-0472">Membrane</keyword>
<accession>A0A0P6X9L1</accession>
<evidence type="ECO:0000313" key="10">
    <source>
        <dbReference type="Proteomes" id="UP000050417"/>
    </source>
</evidence>
<gene>
    <name evidence="9" type="ORF">ADN00_05865</name>
</gene>
<evidence type="ECO:0000256" key="7">
    <source>
        <dbReference type="RuleBase" id="RU363032"/>
    </source>
</evidence>
<dbReference type="STRING" id="1134406.ADN00_05865"/>
<sequence length="263" mass="29212">MEQKKNKFKENLPPILLILGIVALWEAASLWFKIPDYLLPRPSQIISISFLKRASLYAHLMVTLEEVLLGFLVGFVVGYILALLMFFSETLRKALNPIVVISQTIPVIALGPILVIWLGYNIWPKIIVVALIVFFPVTVNTFDGLVSCDPDLITLLKSMGASKWQIFTKVQLMNALPFITSATKVAITYSVIGAVVAEWIGSDKGLGAYILQSNAQIRTPQMFAAILITSLMGILMFFVAQLAENLLIPWQKGGKTKKKKYIA</sequence>
<dbReference type="InterPro" id="IPR000515">
    <property type="entry name" value="MetI-like"/>
</dbReference>
<evidence type="ECO:0000256" key="4">
    <source>
        <dbReference type="ARBA" id="ARBA00022692"/>
    </source>
</evidence>
<feature type="transmembrane region" description="Helical" evidence="7">
    <location>
        <begin position="99"/>
        <end position="120"/>
    </location>
</feature>
<comment type="similarity">
    <text evidence="7">Belongs to the binding-protein-dependent transport system permease family.</text>
</comment>